<keyword evidence="4" id="KW-0238">DNA-binding</keyword>
<evidence type="ECO:0000259" key="2">
    <source>
        <dbReference type="PROSITE" id="PS50110"/>
    </source>
</evidence>
<dbReference type="InterPro" id="IPR011006">
    <property type="entry name" value="CheY-like_superfamily"/>
</dbReference>
<dbReference type="InterPro" id="IPR046947">
    <property type="entry name" value="LytR-like"/>
</dbReference>
<dbReference type="SMART" id="SM00850">
    <property type="entry name" value="LytTR"/>
    <property type="match status" value="1"/>
</dbReference>
<dbReference type="GO" id="GO:0003677">
    <property type="term" value="F:DNA binding"/>
    <property type="evidence" value="ECO:0007669"/>
    <property type="project" value="UniProtKB-KW"/>
</dbReference>
<dbReference type="InterPro" id="IPR001789">
    <property type="entry name" value="Sig_transdc_resp-reg_receiver"/>
</dbReference>
<evidence type="ECO:0000313" key="5">
    <source>
        <dbReference type="Proteomes" id="UP001203607"/>
    </source>
</evidence>
<keyword evidence="5" id="KW-1185">Reference proteome</keyword>
<dbReference type="SUPFAM" id="SSF52172">
    <property type="entry name" value="CheY-like"/>
    <property type="match status" value="1"/>
</dbReference>
<evidence type="ECO:0000313" key="4">
    <source>
        <dbReference type="EMBL" id="MCL6275418.1"/>
    </source>
</evidence>
<dbReference type="PROSITE" id="PS50110">
    <property type="entry name" value="RESPONSE_REGULATORY"/>
    <property type="match status" value="1"/>
</dbReference>
<comment type="caution">
    <text evidence="4">The sequence shown here is derived from an EMBL/GenBank/DDBJ whole genome shotgun (WGS) entry which is preliminary data.</text>
</comment>
<dbReference type="Pfam" id="PF00072">
    <property type="entry name" value="Response_reg"/>
    <property type="match status" value="1"/>
</dbReference>
<dbReference type="PANTHER" id="PTHR37299">
    <property type="entry name" value="TRANSCRIPTIONAL REGULATOR-RELATED"/>
    <property type="match status" value="1"/>
</dbReference>
<accession>A0ABT0PVJ4</accession>
<dbReference type="EMBL" id="JAMFMA010000004">
    <property type="protein sequence ID" value="MCL6275418.1"/>
    <property type="molecule type" value="Genomic_DNA"/>
</dbReference>
<feature type="domain" description="Response regulatory" evidence="2">
    <location>
        <begin position="5"/>
        <end position="116"/>
    </location>
</feature>
<dbReference type="Proteomes" id="UP001203607">
    <property type="component" value="Unassembled WGS sequence"/>
</dbReference>
<evidence type="ECO:0000256" key="1">
    <source>
        <dbReference type="PROSITE-ProRule" id="PRU00169"/>
    </source>
</evidence>
<dbReference type="RefSeq" id="WP_249658602.1">
    <property type="nucleotide sequence ID" value="NZ_JAMFMA010000004.1"/>
</dbReference>
<dbReference type="PANTHER" id="PTHR37299:SF1">
    <property type="entry name" value="STAGE 0 SPORULATION PROTEIN A HOMOLOG"/>
    <property type="match status" value="1"/>
</dbReference>
<proteinExistence type="predicted"/>
<dbReference type="Gene3D" id="3.40.50.2300">
    <property type="match status" value="1"/>
</dbReference>
<dbReference type="SMART" id="SM00448">
    <property type="entry name" value="REC"/>
    <property type="match status" value="1"/>
</dbReference>
<feature type="modified residue" description="4-aspartylphosphate" evidence="1">
    <location>
        <position position="56"/>
    </location>
</feature>
<feature type="domain" description="HTH LytTR-type" evidence="3">
    <location>
        <begin position="140"/>
        <end position="211"/>
    </location>
</feature>
<keyword evidence="1" id="KW-0597">Phosphoprotein</keyword>
<protein>
    <submittedName>
        <fullName evidence="4">LytTR family DNA-binding domain-containing protein</fullName>
    </submittedName>
</protein>
<dbReference type="Pfam" id="PF04397">
    <property type="entry name" value="LytTR"/>
    <property type="match status" value="1"/>
</dbReference>
<dbReference type="InterPro" id="IPR007492">
    <property type="entry name" value="LytTR_DNA-bd_dom"/>
</dbReference>
<dbReference type="PROSITE" id="PS50930">
    <property type="entry name" value="HTH_LYTTR"/>
    <property type="match status" value="1"/>
</dbReference>
<organism evidence="4 5">
    <name type="scientific">Flagellimonas spongiicola</name>
    <dbReference type="NCBI Taxonomy" id="2942208"/>
    <lineage>
        <taxon>Bacteria</taxon>
        <taxon>Pseudomonadati</taxon>
        <taxon>Bacteroidota</taxon>
        <taxon>Flavobacteriia</taxon>
        <taxon>Flavobacteriales</taxon>
        <taxon>Flavobacteriaceae</taxon>
        <taxon>Flagellimonas</taxon>
    </lineage>
</organism>
<reference evidence="4 5" key="1">
    <citation type="submission" date="2022-05" db="EMBL/GenBank/DDBJ databases">
        <authorList>
            <person name="Park J.-S."/>
        </authorList>
    </citation>
    <scope>NUCLEOTIDE SEQUENCE [LARGE SCALE GENOMIC DNA]</scope>
    <source>
        <strain evidence="4 5">2012CJ35-5</strain>
    </source>
</reference>
<name>A0ABT0PVJ4_9FLAO</name>
<gene>
    <name evidence="4" type="ORF">M3P19_15490</name>
</gene>
<sequence length="241" mass="27870">MKPLNCIIIDDEPRAIEIMESYVSQLDSLYLMQTFRNPLKAFDFLKQNKVELIFLDINMPNVSGIQFLKSMPSPPLTILTTAYSEYAVESYQLNVVDYLLKPIEFDRFLQSMNKVLDLLNPSRSDSIHKTTSTTPAKNHIFVKSGAKIERVDFNDILYIEGSGNYISYQLKNRKILSLGKMSEVLGILPIERFIRIHKSYIVQIDKINSIENNQVEIDGSRLSISQTYKSDFYHRIKTIEE</sequence>
<dbReference type="Gene3D" id="2.40.50.1020">
    <property type="entry name" value="LytTr DNA-binding domain"/>
    <property type="match status" value="1"/>
</dbReference>
<evidence type="ECO:0000259" key="3">
    <source>
        <dbReference type="PROSITE" id="PS50930"/>
    </source>
</evidence>